<evidence type="ECO:0000256" key="4">
    <source>
        <dbReference type="SAM" id="MobiDB-lite"/>
    </source>
</evidence>
<keyword evidence="1" id="KW-0547">Nucleotide-binding</keyword>
<feature type="region of interest" description="Disordered" evidence="4">
    <location>
        <begin position="436"/>
        <end position="488"/>
    </location>
</feature>
<name>E2S8Z7_9ACTN</name>
<protein>
    <recommendedName>
        <fullName evidence="7">DnaK family protein</fullName>
    </recommendedName>
</protein>
<dbReference type="SUPFAM" id="SSF53067">
    <property type="entry name" value="Actin-like ATPase domain"/>
    <property type="match status" value="1"/>
</dbReference>
<feature type="compositionally biased region" description="Basic and acidic residues" evidence="4">
    <location>
        <begin position="1030"/>
        <end position="1044"/>
    </location>
</feature>
<feature type="compositionally biased region" description="Pro residues" evidence="4">
    <location>
        <begin position="1392"/>
        <end position="1402"/>
    </location>
</feature>
<dbReference type="InterPro" id="IPR013126">
    <property type="entry name" value="Hsp_70_fam"/>
</dbReference>
<feature type="region of interest" description="Disordered" evidence="4">
    <location>
        <begin position="599"/>
        <end position="781"/>
    </location>
</feature>
<organism evidence="5 6">
    <name type="scientific">Aeromicrobium marinum DSM 15272</name>
    <dbReference type="NCBI Taxonomy" id="585531"/>
    <lineage>
        <taxon>Bacteria</taxon>
        <taxon>Bacillati</taxon>
        <taxon>Actinomycetota</taxon>
        <taxon>Actinomycetes</taxon>
        <taxon>Propionibacteriales</taxon>
        <taxon>Nocardioidaceae</taxon>
        <taxon>Aeromicrobium</taxon>
    </lineage>
</organism>
<feature type="compositionally biased region" description="Acidic residues" evidence="4">
    <location>
        <begin position="393"/>
        <end position="403"/>
    </location>
</feature>
<feature type="compositionally biased region" description="Low complexity" evidence="4">
    <location>
        <begin position="1048"/>
        <end position="1057"/>
    </location>
</feature>
<feature type="region of interest" description="Disordered" evidence="4">
    <location>
        <begin position="502"/>
        <end position="584"/>
    </location>
</feature>
<keyword evidence="6" id="KW-1185">Reference proteome</keyword>
<dbReference type="Pfam" id="PF00012">
    <property type="entry name" value="HSP70"/>
    <property type="match status" value="1"/>
</dbReference>
<reference evidence="5" key="1">
    <citation type="submission" date="2010-08" db="EMBL/GenBank/DDBJ databases">
        <authorList>
            <person name="Muzny D."/>
            <person name="Qin X."/>
            <person name="Buhay C."/>
            <person name="Dugan-Rocha S."/>
            <person name="Ding Y."/>
            <person name="Chen G."/>
            <person name="Hawes A."/>
            <person name="Holder M."/>
            <person name="Jhangiani S."/>
            <person name="Johnson A."/>
            <person name="Khan Z."/>
            <person name="Li Z."/>
            <person name="Liu W."/>
            <person name="Liu X."/>
            <person name="Perez L."/>
            <person name="Shen H."/>
            <person name="Wang Q."/>
            <person name="Watt J."/>
            <person name="Xi L."/>
            <person name="Xin Y."/>
            <person name="Zhou J."/>
            <person name="Deng J."/>
            <person name="Jiang H."/>
            <person name="Liu Y."/>
            <person name="Qu J."/>
            <person name="Song X.-Z."/>
            <person name="Zhang L."/>
            <person name="Villasana D."/>
            <person name="Johnson A."/>
            <person name="Liu J."/>
            <person name="Liyanage D."/>
            <person name="Lorensuhewa L."/>
            <person name="Robinson T."/>
            <person name="Song A."/>
            <person name="Song B.-B."/>
            <person name="Dinh H."/>
            <person name="Thornton R."/>
            <person name="Coyle M."/>
            <person name="Francisco L."/>
            <person name="Jackson L."/>
            <person name="Javaid M."/>
            <person name="Korchina V."/>
            <person name="Kovar C."/>
            <person name="Mata R."/>
            <person name="Mathew T."/>
            <person name="Ngo R."/>
            <person name="Nguyen L."/>
            <person name="Nguyen N."/>
            <person name="Okwuonu G."/>
            <person name="Ongeri F."/>
            <person name="Pham C."/>
            <person name="Simmons D."/>
            <person name="Wilczek-Boney K."/>
            <person name="Hale W."/>
            <person name="Jakkamsetti A."/>
            <person name="Pham P."/>
            <person name="Ruth R."/>
            <person name="San Lucas F."/>
            <person name="Warren J."/>
            <person name="Zhang J."/>
            <person name="Zhao Z."/>
            <person name="Zhou C."/>
            <person name="Zhu D."/>
            <person name="Lee S."/>
            <person name="Bess C."/>
            <person name="Blankenburg K."/>
            <person name="Forbes L."/>
            <person name="Fu Q."/>
            <person name="Gubbala S."/>
            <person name="Hirani K."/>
            <person name="Jayaseelan J.C."/>
            <person name="Lara F."/>
            <person name="Munidasa M."/>
            <person name="Palculict T."/>
            <person name="Patil S."/>
            <person name="Pu L.-L."/>
            <person name="Saada N."/>
            <person name="Tang L."/>
            <person name="Weissenberger G."/>
            <person name="Zhu Y."/>
            <person name="Hemphill L."/>
            <person name="Shang Y."/>
            <person name="Youmans B."/>
            <person name="Ayvaz T."/>
            <person name="Ross M."/>
            <person name="Santibanez J."/>
            <person name="Aqrawi P."/>
            <person name="Gross S."/>
            <person name="Joshi V."/>
            <person name="Fowler G."/>
            <person name="Nazareth L."/>
            <person name="Reid J."/>
            <person name="Worley K."/>
            <person name="Petrosino J."/>
            <person name="Highlander S."/>
            <person name="Gibbs R."/>
        </authorList>
    </citation>
    <scope>NUCLEOTIDE SEQUENCE [LARGE SCALE GENOMIC DNA]</scope>
    <source>
        <strain evidence="5">DSM 15272</strain>
    </source>
</reference>
<evidence type="ECO:0000256" key="1">
    <source>
        <dbReference type="ARBA" id="ARBA00022741"/>
    </source>
</evidence>
<comment type="caution">
    <text evidence="5">The sequence shown here is derived from an EMBL/GenBank/DDBJ whole genome shotgun (WGS) entry which is preliminary data.</text>
</comment>
<feature type="region of interest" description="Disordered" evidence="4">
    <location>
        <begin position="1321"/>
        <end position="1440"/>
    </location>
</feature>
<dbReference type="RefSeq" id="WP_007079383.1">
    <property type="nucleotide sequence ID" value="NZ_CM001024.1"/>
</dbReference>
<evidence type="ECO:0000313" key="6">
    <source>
        <dbReference type="Proteomes" id="UP000003111"/>
    </source>
</evidence>
<feature type="compositionally biased region" description="Basic and acidic residues" evidence="4">
    <location>
        <begin position="549"/>
        <end position="560"/>
    </location>
</feature>
<feature type="compositionally biased region" description="Low complexity" evidence="4">
    <location>
        <begin position="436"/>
        <end position="452"/>
    </location>
</feature>
<feature type="compositionally biased region" description="Basic residues" evidence="4">
    <location>
        <begin position="1012"/>
        <end position="1023"/>
    </location>
</feature>
<evidence type="ECO:0000256" key="3">
    <source>
        <dbReference type="ARBA" id="ARBA00023186"/>
    </source>
</evidence>
<dbReference type="eggNOG" id="COG0443">
    <property type="taxonomic scope" value="Bacteria"/>
</dbReference>
<feature type="compositionally biased region" description="Low complexity" evidence="4">
    <location>
        <begin position="472"/>
        <end position="487"/>
    </location>
</feature>
<dbReference type="GO" id="GO:0140662">
    <property type="term" value="F:ATP-dependent protein folding chaperone"/>
    <property type="evidence" value="ECO:0007669"/>
    <property type="project" value="InterPro"/>
</dbReference>
<keyword evidence="2" id="KW-0067">ATP-binding</keyword>
<dbReference type="Gene3D" id="3.90.640.10">
    <property type="entry name" value="Actin, Chain A, domain 4"/>
    <property type="match status" value="1"/>
</dbReference>
<sequence length="1440" mass="150800">MAIGIDVGAGGTTVVFDDGRWIRLPVDASRRRVMSDLTARVGDPVPLVHRDDDGRIRHEHAHDLYAAEVVRAMVECGVTPRPTAGRGVVVAIPAWWTTRATEVAREAIHARAGRRVTVITDAEAAVRGHLAGGGRLDDSVAVLDLGAQTSGASVVQGCRTPRPTVAGHPAMQAHAAGDELDARILHHLVESLGERGDVIDPTDPDTVAAAREFLLQCREAKESLSIRSAVTLTTQIGGPDAKLRLVRAELEEIARPWALSVVTLLRTAIDSSGQRVTTVLTVGGAARIPLLAQAVSGELDLDIVSDADPARTVAAGAMIAAGGLDHRTTGGRAERWRSVAIPAWTSVAAGAADPRTTEAADHTDAPAPLSPPPPPPPPVDATDEPPAPPAPPVEDETQVEDEPSVLAAPEPAEVIVDAADEAAAEDADVAVEAAAEDQAVGAGAVQEPPVDVTPHDDPADDAAAPVPHPDEVAAAPAPEQEPAPAEDLTLDAVEDVAVGPEDTAEVVDDEAEPVADPPPAVVQETEPVDEHLPAVRLDASLSAPDETEVVVHEPQDRAGAEDDAAAEEPVATPADPLSAPESLPRPVYYTVPVAFPEEPVDQAPVPVEDQGDHAEVTADDEEEPEDVWPFDTAPAEPAPADDVDRDADAPGTAPRRRWWRRRDAMTGETVENTEHESTGAWPAEHDVAEGNAPEDAASEDAGPDPIEALDLGDELLGRRRQTRRGVFRPAPVDDSAEELADDTASPVVDELGDDAGDDAAEVTSPGRRRRLLPPDDTDVEGLDATVLDATVLDEAASAGLPSDDLDMPWPARSRRATGRRRAADVPDSTDDIGPETPAVADHHVQDDDAPVPGRRRRTTPTDPLDEARESLEEEPPPTARARRLGRRRRVEDGRDATDEAPLDATPAPEALADNTAVESTVTEDSAVEDGAADPDTVDPDSFDTAADRFDTGRAAGRRARSRRSRRPTTPVDDLAGAATDTEGTEDAEQTPDLVPDTVVDPVEATAEEPTGRRGRSARRRRRHDPAPTTIHEDSATEDAQHPADDVVETVVDTTDPAADPDPEPTDDTADAGTVAGRRARPARRRRRHDPAPAATPEDAGTEDAQPPVDEVGDAVVEPDPTVEGHEALAPPPPPPPPPPHGASLTPPPGVPLPVPVAPAPVVADPSMAWMSSSAPDRRSRRRRRGRRSRTAPPAEITATPWQQRLVHDPFAPAPVAESADPEDVVLEDALEDVGANDETTPINDDVVDAEIVDEDVDDDSPGGDAAAGADDAGPTDVDPTEEPGDGRGDEPGRRRRRGRYSRAGGALLLLLVIGGAQMAWAERSDSDAAPPETTPRSATATEPPADAPDDTPAPTSAPTAEVTPPGSDTATPGTNPRRSVPVAPRRTTPAPTTAPVPVPVEPSPTATSTPPPSEPPPTEPTPSPTPSDPPEEPADPETGD</sequence>
<feature type="compositionally biased region" description="Acidic residues" evidence="4">
    <location>
        <begin position="617"/>
        <end position="628"/>
    </location>
</feature>
<feature type="compositionally biased region" description="Acidic residues" evidence="4">
    <location>
        <begin position="502"/>
        <end position="513"/>
    </location>
</feature>
<feature type="compositionally biased region" description="Basic residues" evidence="4">
    <location>
        <begin position="955"/>
        <end position="966"/>
    </location>
</feature>
<evidence type="ECO:0000313" key="5">
    <source>
        <dbReference type="EMBL" id="EFQ84652.1"/>
    </source>
</evidence>
<dbReference type="PANTHER" id="PTHR42749">
    <property type="entry name" value="CELL SHAPE-DETERMINING PROTEIN MREB"/>
    <property type="match status" value="1"/>
</dbReference>
<evidence type="ECO:0000256" key="2">
    <source>
        <dbReference type="ARBA" id="ARBA00022840"/>
    </source>
</evidence>
<feature type="compositionally biased region" description="Basic residues" evidence="4">
    <location>
        <begin position="1077"/>
        <end position="1088"/>
    </location>
</feature>
<feature type="compositionally biased region" description="Low complexity" evidence="4">
    <location>
        <begin position="567"/>
        <end position="576"/>
    </location>
</feature>
<feature type="compositionally biased region" description="Low complexity" evidence="4">
    <location>
        <begin position="1380"/>
        <end position="1391"/>
    </location>
</feature>
<feature type="region of interest" description="Disordered" evidence="4">
    <location>
        <begin position="796"/>
        <end position="1301"/>
    </location>
</feature>
<feature type="compositionally biased region" description="Acidic residues" evidence="4">
    <location>
        <begin position="1219"/>
        <end position="1235"/>
    </location>
</feature>
<feature type="compositionally biased region" description="Basic residues" evidence="4">
    <location>
        <begin position="1178"/>
        <end position="1189"/>
    </location>
</feature>
<dbReference type="OrthoDB" id="3748851at2"/>
<feature type="compositionally biased region" description="Basic and acidic residues" evidence="4">
    <location>
        <begin position="672"/>
        <end position="688"/>
    </location>
</feature>
<evidence type="ECO:0008006" key="7">
    <source>
        <dbReference type="Google" id="ProtNLM"/>
    </source>
</evidence>
<feature type="compositionally biased region" description="Acidic residues" evidence="4">
    <location>
        <begin position="1245"/>
        <end position="1261"/>
    </location>
</feature>
<feature type="compositionally biased region" description="Acidic residues" evidence="4">
    <location>
        <begin position="1058"/>
        <end position="1069"/>
    </location>
</feature>
<feature type="compositionally biased region" description="Polar residues" evidence="4">
    <location>
        <begin position="1366"/>
        <end position="1377"/>
    </location>
</feature>
<gene>
    <name evidence="5" type="ORF">HMPREF0063_10505</name>
</gene>
<feature type="compositionally biased region" description="Pro residues" evidence="4">
    <location>
        <begin position="368"/>
        <end position="392"/>
    </location>
</feature>
<feature type="compositionally biased region" description="Low complexity" evidence="4">
    <location>
        <begin position="629"/>
        <end position="638"/>
    </location>
</feature>
<dbReference type="GO" id="GO:0005524">
    <property type="term" value="F:ATP binding"/>
    <property type="evidence" value="ECO:0007669"/>
    <property type="project" value="UniProtKB-KW"/>
</dbReference>
<feature type="compositionally biased region" description="Low complexity" evidence="4">
    <location>
        <begin position="1262"/>
        <end position="1277"/>
    </location>
</feature>
<dbReference type="EMBL" id="ACLF03000002">
    <property type="protein sequence ID" value="EFQ84652.1"/>
    <property type="molecule type" value="Genomic_DNA"/>
</dbReference>
<dbReference type="CDD" id="cd10170">
    <property type="entry name" value="ASKHA_NBD_HSP70"/>
    <property type="match status" value="1"/>
</dbReference>
<feature type="compositionally biased region" description="Acidic residues" evidence="4">
    <location>
        <begin position="925"/>
        <end position="941"/>
    </location>
</feature>
<dbReference type="Gene3D" id="3.30.420.40">
    <property type="match status" value="2"/>
</dbReference>
<feature type="region of interest" description="Disordered" evidence="4">
    <location>
        <begin position="347"/>
        <end position="407"/>
    </location>
</feature>
<proteinExistence type="predicted"/>
<keyword evidence="3" id="KW-0143">Chaperone</keyword>
<dbReference type="Proteomes" id="UP000003111">
    <property type="component" value="Unassembled WGS sequence"/>
</dbReference>
<feature type="compositionally biased region" description="Pro residues" evidence="4">
    <location>
        <begin position="1409"/>
        <end position="1428"/>
    </location>
</feature>
<accession>E2S8Z7</accession>
<feature type="compositionally biased region" description="Basic and acidic residues" evidence="4">
    <location>
        <begin position="355"/>
        <end position="364"/>
    </location>
</feature>
<feature type="compositionally biased region" description="Low complexity" evidence="4">
    <location>
        <begin position="1337"/>
        <end position="1365"/>
    </location>
</feature>
<feature type="compositionally biased region" description="Pro residues" evidence="4">
    <location>
        <begin position="1129"/>
        <end position="1158"/>
    </location>
</feature>
<dbReference type="InterPro" id="IPR043129">
    <property type="entry name" value="ATPase_NBD"/>
</dbReference>
<feature type="compositionally biased region" description="Acidic residues" evidence="4">
    <location>
        <begin position="1429"/>
        <end position="1440"/>
    </location>
</feature>
<dbReference type="PANTHER" id="PTHR42749:SF1">
    <property type="entry name" value="CELL SHAPE-DETERMINING PROTEIN MREB"/>
    <property type="match status" value="1"/>
</dbReference>
<feature type="compositionally biased region" description="Low complexity" evidence="4">
    <location>
        <begin position="990"/>
        <end position="1002"/>
    </location>
</feature>
<dbReference type="PRINTS" id="PR00301">
    <property type="entry name" value="HEATSHOCK70"/>
</dbReference>
<dbReference type="STRING" id="585531.HMPREF0063_10505"/>
<feature type="compositionally biased region" description="Acidic residues" evidence="4">
    <location>
        <begin position="750"/>
        <end position="760"/>
    </location>
</feature>
<dbReference type="HOGENOM" id="CLU_251877_0_0_11"/>